<keyword evidence="3" id="KW-0731">Sigma factor</keyword>
<dbReference type="GO" id="GO:0006352">
    <property type="term" value="P:DNA-templated transcription initiation"/>
    <property type="evidence" value="ECO:0007669"/>
    <property type="project" value="InterPro"/>
</dbReference>
<sequence length="184" mass="21066">MPHRSDIQLASDYVNGDVRAFRVIVKRHHQRMFYTARSYARDEFDAQDIVQEALFRASRSMHTYRGEAKMTTWLHRTVTNVAYDFYRRTETRNGNVVSYDDGETITQDNHRFLSHDPTTTVESFLALRQAVANLPSTHRKALLLIDVYGMSVESAATKLGVRPGTVKSRRFRARELVAAAVAEA</sequence>
<dbReference type="NCBIfam" id="TIGR02937">
    <property type="entry name" value="sigma70-ECF"/>
    <property type="match status" value="1"/>
</dbReference>
<dbReference type="PANTHER" id="PTHR43133">
    <property type="entry name" value="RNA POLYMERASE ECF-TYPE SIGMA FACTO"/>
    <property type="match status" value="1"/>
</dbReference>
<comment type="similarity">
    <text evidence="1">Belongs to the sigma-70 factor family. ECF subfamily.</text>
</comment>
<evidence type="ECO:0000256" key="1">
    <source>
        <dbReference type="ARBA" id="ARBA00010641"/>
    </source>
</evidence>
<reference evidence="6 7" key="1">
    <citation type="submission" date="2015-08" db="EMBL/GenBank/DDBJ databases">
        <authorList>
            <person name="Babu N.S."/>
            <person name="Beckwith C.J."/>
            <person name="Beseler K.G."/>
            <person name="Brison A."/>
            <person name="Carone J.V."/>
            <person name="Caskin T.P."/>
            <person name="Diamond M."/>
            <person name="Durham M.E."/>
            <person name="Foxe J.M."/>
            <person name="Go M."/>
            <person name="Henderson B.A."/>
            <person name="Jones I.B."/>
            <person name="McGettigan J.A."/>
            <person name="Micheletti S.J."/>
            <person name="Nasrallah M.E."/>
            <person name="Ortiz D."/>
            <person name="Piller C.R."/>
            <person name="Privatt S.R."/>
            <person name="Schneider S.L."/>
            <person name="Sharp S."/>
            <person name="Smith T.C."/>
            <person name="Stanton J.D."/>
            <person name="Ullery H.E."/>
            <person name="Wilson R.J."/>
            <person name="Serrano M.G."/>
            <person name="Buck G."/>
            <person name="Lee V."/>
            <person name="Wang Y."/>
            <person name="Carvalho R."/>
            <person name="Voegtly L."/>
            <person name="Shi R."/>
            <person name="Duckworth R."/>
            <person name="Johnson A."/>
            <person name="Loviza R."/>
            <person name="Walstead R."/>
            <person name="Shah Z."/>
            <person name="Kiflezghi M."/>
            <person name="Wade K."/>
            <person name="Ball S.L."/>
            <person name="Bradley K.W."/>
            <person name="Asai D.J."/>
            <person name="Bowman C.A."/>
            <person name="Russell D.A."/>
            <person name="Pope W.H."/>
            <person name="Jacobs-Sera D."/>
            <person name="Hendrix R.W."/>
            <person name="Hatfull G.F."/>
        </authorList>
    </citation>
    <scope>NUCLEOTIDE SEQUENCE [LARGE SCALE GENOMIC DNA]</scope>
    <source>
        <strain evidence="6 7">PUDD_83A45</strain>
    </source>
</reference>
<dbReference type="PANTHER" id="PTHR43133:SF51">
    <property type="entry name" value="RNA POLYMERASE SIGMA FACTOR"/>
    <property type="match status" value="1"/>
</dbReference>
<dbReference type="InterPro" id="IPR007627">
    <property type="entry name" value="RNA_pol_sigma70_r2"/>
</dbReference>
<dbReference type="InterPro" id="IPR014284">
    <property type="entry name" value="RNA_pol_sigma-70_dom"/>
</dbReference>
<dbReference type="InterPro" id="IPR013249">
    <property type="entry name" value="RNA_pol_sigma70_r4_t2"/>
</dbReference>
<dbReference type="InterPro" id="IPR039425">
    <property type="entry name" value="RNA_pol_sigma-70-like"/>
</dbReference>
<dbReference type="Gene3D" id="1.10.1740.10">
    <property type="match status" value="1"/>
</dbReference>
<evidence type="ECO:0000313" key="7">
    <source>
        <dbReference type="Proteomes" id="UP000060016"/>
    </source>
</evidence>
<evidence type="ECO:0000313" key="6">
    <source>
        <dbReference type="EMBL" id="AKV59400.1"/>
    </source>
</evidence>
<dbReference type="STRING" id="156976.AK829_09930"/>
<dbReference type="CDD" id="cd06171">
    <property type="entry name" value="Sigma70_r4"/>
    <property type="match status" value="1"/>
</dbReference>
<evidence type="ECO:0000256" key="3">
    <source>
        <dbReference type="ARBA" id="ARBA00023082"/>
    </source>
</evidence>
<keyword evidence="7" id="KW-1185">Reference proteome</keyword>
<dbReference type="RefSeq" id="WP_052205684.1">
    <property type="nucleotide sequence ID" value="NZ_BAAAGW010000028.1"/>
</dbReference>
<dbReference type="InterPro" id="IPR013325">
    <property type="entry name" value="RNA_pol_sigma_r2"/>
</dbReference>
<dbReference type="SUPFAM" id="SSF88946">
    <property type="entry name" value="Sigma2 domain of RNA polymerase sigma factors"/>
    <property type="match status" value="1"/>
</dbReference>
<dbReference type="AlphaFoldDB" id="A0A0K1RD93"/>
<dbReference type="Pfam" id="PF04542">
    <property type="entry name" value="Sigma70_r2"/>
    <property type="match status" value="1"/>
</dbReference>
<dbReference type="Pfam" id="PF08281">
    <property type="entry name" value="Sigma70_r4_2"/>
    <property type="match status" value="1"/>
</dbReference>
<evidence type="ECO:0000256" key="2">
    <source>
        <dbReference type="ARBA" id="ARBA00023015"/>
    </source>
</evidence>
<gene>
    <name evidence="6" type="ORF">AK829_09930</name>
</gene>
<dbReference type="PATRIC" id="fig|156976.3.peg.1999"/>
<dbReference type="GO" id="GO:0003677">
    <property type="term" value="F:DNA binding"/>
    <property type="evidence" value="ECO:0007669"/>
    <property type="project" value="UniProtKB-KW"/>
</dbReference>
<dbReference type="SUPFAM" id="SSF88659">
    <property type="entry name" value="Sigma3 and sigma4 domains of RNA polymerase sigma factors"/>
    <property type="match status" value="1"/>
</dbReference>
<keyword evidence="5" id="KW-0804">Transcription</keyword>
<evidence type="ECO:0000256" key="5">
    <source>
        <dbReference type="ARBA" id="ARBA00023163"/>
    </source>
</evidence>
<dbReference type="KEGG" id="crie:AK829_09930"/>
<name>A0A0K1RD93_9CORY</name>
<accession>A0A0K1RD93</accession>
<evidence type="ECO:0000256" key="4">
    <source>
        <dbReference type="ARBA" id="ARBA00023125"/>
    </source>
</evidence>
<dbReference type="EMBL" id="CP012342">
    <property type="protein sequence ID" value="AKV59400.1"/>
    <property type="molecule type" value="Genomic_DNA"/>
</dbReference>
<dbReference type="InterPro" id="IPR013324">
    <property type="entry name" value="RNA_pol_sigma_r3/r4-like"/>
</dbReference>
<keyword evidence="4" id="KW-0238">DNA-binding</keyword>
<protein>
    <submittedName>
        <fullName evidence="6">Uncharacterized protein</fullName>
    </submittedName>
</protein>
<dbReference type="Gene3D" id="1.10.10.10">
    <property type="entry name" value="Winged helix-like DNA-binding domain superfamily/Winged helix DNA-binding domain"/>
    <property type="match status" value="1"/>
</dbReference>
<dbReference type="GO" id="GO:0016987">
    <property type="term" value="F:sigma factor activity"/>
    <property type="evidence" value="ECO:0007669"/>
    <property type="project" value="UniProtKB-KW"/>
</dbReference>
<keyword evidence="2" id="KW-0805">Transcription regulation</keyword>
<dbReference type="Proteomes" id="UP000060016">
    <property type="component" value="Chromosome"/>
</dbReference>
<organism evidence="6 7">
    <name type="scientific">Corynebacterium riegelii</name>
    <dbReference type="NCBI Taxonomy" id="156976"/>
    <lineage>
        <taxon>Bacteria</taxon>
        <taxon>Bacillati</taxon>
        <taxon>Actinomycetota</taxon>
        <taxon>Actinomycetes</taxon>
        <taxon>Mycobacteriales</taxon>
        <taxon>Corynebacteriaceae</taxon>
        <taxon>Corynebacterium</taxon>
    </lineage>
</organism>
<proteinExistence type="inferred from homology"/>
<dbReference type="InterPro" id="IPR036388">
    <property type="entry name" value="WH-like_DNA-bd_sf"/>
</dbReference>